<protein>
    <submittedName>
        <fullName evidence="1">Uncharacterized protein</fullName>
    </submittedName>
</protein>
<dbReference type="PROSITE" id="PS51450">
    <property type="entry name" value="LRR"/>
    <property type="match status" value="1"/>
</dbReference>
<proteinExistence type="predicted"/>
<evidence type="ECO:0000313" key="2">
    <source>
        <dbReference type="Proteomes" id="UP000759131"/>
    </source>
</evidence>
<dbReference type="Proteomes" id="UP000759131">
    <property type="component" value="Unassembled WGS sequence"/>
</dbReference>
<dbReference type="EMBL" id="CAJPIZ010000999">
    <property type="protein sequence ID" value="CAG2102693.1"/>
    <property type="molecule type" value="Genomic_DNA"/>
</dbReference>
<dbReference type="SUPFAM" id="SSF52058">
    <property type="entry name" value="L domain-like"/>
    <property type="match status" value="1"/>
</dbReference>
<dbReference type="Gene3D" id="3.80.10.10">
    <property type="entry name" value="Ribonuclease Inhibitor"/>
    <property type="match status" value="1"/>
</dbReference>
<dbReference type="InterPro" id="IPR032675">
    <property type="entry name" value="LRR_dom_sf"/>
</dbReference>
<accession>A0A7R9KHG2</accession>
<organism evidence="1">
    <name type="scientific">Medioppia subpectinata</name>
    <dbReference type="NCBI Taxonomy" id="1979941"/>
    <lineage>
        <taxon>Eukaryota</taxon>
        <taxon>Metazoa</taxon>
        <taxon>Ecdysozoa</taxon>
        <taxon>Arthropoda</taxon>
        <taxon>Chelicerata</taxon>
        <taxon>Arachnida</taxon>
        <taxon>Acari</taxon>
        <taxon>Acariformes</taxon>
        <taxon>Sarcoptiformes</taxon>
        <taxon>Oribatida</taxon>
        <taxon>Brachypylina</taxon>
        <taxon>Oppioidea</taxon>
        <taxon>Oppiidae</taxon>
        <taxon>Medioppia</taxon>
    </lineage>
</organism>
<dbReference type="InterPro" id="IPR001611">
    <property type="entry name" value="Leu-rich_rpt"/>
</dbReference>
<gene>
    <name evidence="1" type="ORF">OSB1V03_LOCUS2728</name>
</gene>
<name>A0A7R9KHG2_9ACAR</name>
<reference evidence="1" key="1">
    <citation type="submission" date="2020-11" db="EMBL/GenBank/DDBJ databases">
        <authorList>
            <person name="Tran Van P."/>
        </authorList>
    </citation>
    <scope>NUCLEOTIDE SEQUENCE</scope>
</reference>
<dbReference type="OrthoDB" id="28057at2759"/>
<dbReference type="AlphaFoldDB" id="A0A7R9KHG2"/>
<evidence type="ECO:0000313" key="1">
    <source>
        <dbReference type="EMBL" id="CAD7622263.1"/>
    </source>
</evidence>
<dbReference type="Pfam" id="PF13855">
    <property type="entry name" value="LRR_8"/>
    <property type="match status" value="1"/>
</dbReference>
<dbReference type="EMBL" id="OC855574">
    <property type="protein sequence ID" value="CAD7622263.1"/>
    <property type="molecule type" value="Genomic_DNA"/>
</dbReference>
<sequence length="203" mass="23483">MDEPLNNWPDCPHNCQCYKAPKVDLEDTRTTVSLICDGIGQLPTSGNKLIDFDWISGTHLPNLWSLDLRDNHITTIPSGIKQFQFPGIQVLKLERNNLKILMWNTLQPLMNIRELSLQLHDDIEAEHKNVICSSQHVHEVYDNLNNNPDTHYPQFFIDSMNRLLCRDITKQVTVTAACREMHKNSDSYETPQKTCQNWPENSL</sequence>
<keyword evidence="2" id="KW-1185">Reference proteome</keyword>